<dbReference type="GO" id="GO:0009809">
    <property type="term" value="P:lignin biosynthetic process"/>
    <property type="evidence" value="ECO:0007669"/>
    <property type="project" value="UniProtKB-ARBA"/>
</dbReference>
<dbReference type="SUPFAM" id="SSF50129">
    <property type="entry name" value="GroES-like"/>
    <property type="match status" value="1"/>
</dbReference>
<dbReference type="InterPro" id="IPR011032">
    <property type="entry name" value="GroES-like_sf"/>
</dbReference>
<dbReference type="Proteomes" id="UP000886520">
    <property type="component" value="Chromosome 12"/>
</dbReference>
<dbReference type="InterPro" id="IPR020843">
    <property type="entry name" value="ER"/>
</dbReference>
<evidence type="ECO:0000256" key="4">
    <source>
        <dbReference type="ARBA" id="ARBA00023002"/>
    </source>
</evidence>
<comment type="cofactor">
    <cofactor evidence="1 5">
        <name>Zn(2+)</name>
        <dbReference type="ChEBI" id="CHEBI:29105"/>
    </cofactor>
</comment>
<dbReference type="FunFam" id="3.40.50.720:FF:000022">
    <property type="entry name" value="Cinnamyl alcohol dehydrogenase"/>
    <property type="match status" value="1"/>
</dbReference>
<dbReference type="InterPro" id="IPR013149">
    <property type="entry name" value="ADH-like_C"/>
</dbReference>
<dbReference type="SUPFAM" id="SSF51735">
    <property type="entry name" value="NAD(P)-binding Rossmann-fold domains"/>
    <property type="match status" value="1"/>
</dbReference>
<dbReference type="AlphaFoldDB" id="A0A9D4UQY3"/>
<dbReference type="Pfam" id="PF00107">
    <property type="entry name" value="ADH_zinc_N"/>
    <property type="match status" value="1"/>
</dbReference>
<accession>A0A9D4UQY3</accession>
<dbReference type="FunFam" id="3.90.180.10:FF:000004">
    <property type="entry name" value="probable cinnamyl alcohol dehydrogenase"/>
    <property type="match status" value="1"/>
</dbReference>
<dbReference type="InterPro" id="IPR013154">
    <property type="entry name" value="ADH-like_N"/>
</dbReference>
<dbReference type="InterPro" id="IPR036291">
    <property type="entry name" value="NAD(P)-bd_dom_sf"/>
</dbReference>
<dbReference type="Gene3D" id="3.90.180.10">
    <property type="entry name" value="Medium-chain alcohol dehydrogenases, catalytic domain"/>
    <property type="match status" value="1"/>
</dbReference>
<keyword evidence="3 5" id="KW-0862">Zinc</keyword>
<dbReference type="Pfam" id="PF08240">
    <property type="entry name" value="ADH_N"/>
    <property type="match status" value="1"/>
</dbReference>
<dbReference type="PANTHER" id="PTHR42683">
    <property type="entry name" value="ALDEHYDE REDUCTASE"/>
    <property type="match status" value="1"/>
</dbReference>
<comment type="similarity">
    <text evidence="5">Belongs to the zinc-containing alcohol dehydrogenase family.</text>
</comment>
<feature type="domain" description="Enoyl reductase (ER)" evidence="6">
    <location>
        <begin position="11"/>
        <end position="344"/>
    </location>
</feature>
<protein>
    <recommendedName>
        <fullName evidence="6">Enoyl reductase (ER) domain-containing protein</fullName>
    </recommendedName>
</protein>
<proteinExistence type="inferred from homology"/>
<evidence type="ECO:0000256" key="2">
    <source>
        <dbReference type="ARBA" id="ARBA00022723"/>
    </source>
</evidence>
<keyword evidence="4" id="KW-0560">Oxidoreductase</keyword>
<reference evidence="7" key="1">
    <citation type="submission" date="2021-01" db="EMBL/GenBank/DDBJ databases">
        <title>Adiantum capillus-veneris genome.</title>
        <authorList>
            <person name="Fang Y."/>
            <person name="Liao Q."/>
        </authorList>
    </citation>
    <scope>NUCLEOTIDE SEQUENCE</scope>
    <source>
        <strain evidence="7">H3</strain>
        <tissue evidence="7">Leaf</tissue>
    </source>
</reference>
<dbReference type="InterPro" id="IPR002328">
    <property type="entry name" value="ADH_Zn_CS"/>
</dbReference>
<keyword evidence="8" id="KW-1185">Reference proteome</keyword>
<dbReference type="CDD" id="cd05283">
    <property type="entry name" value="CAD1"/>
    <property type="match status" value="1"/>
</dbReference>
<dbReference type="Gene3D" id="3.40.50.720">
    <property type="entry name" value="NAD(P)-binding Rossmann-like Domain"/>
    <property type="match status" value="1"/>
</dbReference>
<sequence>MGDVEVQGYAAQDSSGHLSPFLFTRRATGPKDVAFKISYCGICHSDLHQIRDEWGGSIYPMVPGHELVGVVTEVGAEVTRFKLGDHVGVGCMVSSCGECDACEKKVEQYCSRTIWTYNCLDAQGKPTYGGYSTLMVADEKFVLRIPDNLPLDGAAPLLCAGVTVYSPMCHFGMTEKGKHFGVVGLGGLGHMAVKFGKAFGMEVTVISTSPRKKSEAIDILGADHFLVSTDGDAMKKATKSIDYIIDTVSAVHRLEPLLNLLTVNGKLVLVGIPEKPLQVHPKAVINGRRFVGGSLIGGIEETQKMLDFCAEKNITSIIEKIPVDYVNTAMERLAKSDVKYRFVIDLDTLYSLI</sequence>
<evidence type="ECO:0000313" key="8">
    <source>
        <dbReference type="Proteomes" id="UP000886520"/>
    </source>
</evidence>
<evidence type="ECO:0000313" key="7">
    <source>
        <dbReference type="EMBL" id="KAI5072209.1"/>
    </source>
</evidence>
<evidence type="ECO:0000256" key="1">
    <source>
        <dbReference type="ARBA" id="ARBA00001947"/>
    </source>
</evidence>
<evidence type="ECO:0000259" key="6">
    <source>
        <dbReference type="SMART" id="SM00829"/>
    </source>
</evidence>
<evidence type="ECO:0000256" key="5">
    <source>
        <dbReference type="RuleBase" id="RU361277"/>
    </source>
</evidence>
<dbReference type="GO" id="GO:0016616">
    <property type="term" value="F:oxidoreductase activity, acting on the CH-OH group of donors, NAD or NADP as acceptor"/>
    <property type="evidence" value="ECO:0007669"/>
    <property type="project" value="InterPro"/>
</dbReference>
<dbReference type="OrthoDB" id="1879366at2759"/>
<organism evidence="7 8">
    <name type="scientific">Adiantum capillus-veneris</name>
    <name type="common">Maidenhair fern</name>
    <dbReference type="NCBI Taxonomy" id="13818"/>
    <lineage>
        <taxon>Eukaryota</taxon>
        <taxon>Viridiplantae</taxon>
        <taxon>Streptophyta</taxon>
        <taxon>Embryophyta</taxon>
        <taxon>Tracheophyta</taxon>
        <taxon>Polypodiopsida</taxon>
        <taxon>Polypodiidae</taxon>
        <taxon>Polypodiales</taxon>
        <taxon>Pteridineae</taxon>
        <taxon>Pteridaceae</taxon>
        <taxon>Vittarioideae</taxon>
        <taxon>Adiantum</taxon>
    </lineage>
</organism>
<gene>
    <name evidence="7" type="ORF">GOP47_0012315</name>
</gene>
<name>A0A9D4UQY3_ADICA</name>
<dbReference type="GO" id="GO:0008270">
    <property type="term" value="F:zinc ion binding"/>
    <property type="evidence" value="ECO:0007669"/>
    <property type="project" value="InterPro"/>
</dbReference>
<evidence type="ECO:0000256" key="3">
    <source>
        <dbReference type="ARBA" id="ARBA00022833"/>
    </source>
</evidence>
<dbReference type="EMBL" id="JABFUD020000012">
    <property type="protein sequence ID" value="KAI5072209.1"/>
    <property type="molecule type" value="Genomic_DNA"/>
</dbReference>
<keyword evidence="2 5" id="KW-0479">Metal-binding</keyword>
<dbReference type="PROSITE" id="PS00059">
    <property type="entry name" value="ADH_ZINC"/>
    <property type="match status" value="1"/>
</dbReference>
<dbReference type="InterPro" id="IPR047109">
    <property type="entry name" value="CAD-like"/>
</dbReference>
<comment type="caution">
    <text evidence="7">The sequence shown here is derived from an EMBL/GenBank/DDBJ whole genome shotgun (WGS) entry which is preliminary data.</text>
</comment>
<dbReference type="SMART" id="SM00829">
    <property type="entry name" value="PKS_ER"/>
    <property type="match status" value="1"/>
</dbReference>